<sequence length="107" mass="11612">MIGSKHLLQAVLQKLLGAPNSVDWGVASTRPRRRVLGEYLRCALESEVRVLADSKAELADFYNTVNRRALKQREDDDVVVVVAGDEGDSGYGGGDGSGYGDEEEDDI</sequence>
<keyword evidence="3" id="KW-1185">Reference proteome</keyword>
<dbReference type="EMBL" id="JAUHHV010000001">
    <property type="protein sequence ID" value="KAK1434560.1"/>
    <property type="molecule type" value="Genomic_DNA"/>
</dbReference>
<feature type="region of interest" description="Disordered" evidence="1">
    <location>
        <begin position="83"/>
        <end position="107"/>
    </location>
</feature>
<evidence type="ECO:0000256" key="1">
    <source>
        <dbReference type="SAM" id="MobiDB-lite"/>
    </source>
</evidence>
<reference evidence="2" key="1">
    <citation type="journal article" date="2023" name="bioRxiv">
        <title>Improved chromosome-level genome assembly for marigold (Tagetes erecta).</title>
        <authorList>
            <person name="Jiang F."/>
            <person name="Yuan L."/>
            <person name="Wang S."/>
            <person name="Wang H."/>
            <person name="Xu D."/>
            <person name="Wang A."/>
            <person name="Fan W."/>
        </authorList>
    </citation>
    <scope>NUCLEOTIDE SEQUENCE</scope>
    <source>
        <strain evidence="2">WSJ</strain>
        <tissue evidence="2">Leaf</tissue>
    </source>
</reference>
<feature type="compositionally biased region" description="Gly residues" evidence="1">
    <location>
        <begin position="89"/>
        <end position="99"/>
    </location>
</feature>
<evidence type="ECO:0000313" key="2">
    <source>
        <dbReference type="EMBL" id="KAK1434560.1"/>
    </source>
</evidence>
<name>A0AAD8LBC4_TARER</name>
<gene>
    <name evidence="2" type="ORF">QVD17_00307</name>
</gene>
<comment type="caution">
    <text evidence="2">The sequence shown here is derived from an EMBL/GenBank/DDBJ whole genome shotgun (WGS) entry which is preliminary data.</text>
</comment>
<protein>
    <submittedName>
        <fullName evidence="2">Uncharacterized protein</fullName>
    </submittedName>
</protein>
<proteinExistence type="predicted"/>
<dbReference type="Proteomes" id="UP001229421">
    <property type="component" value="Unassembled WGS sequence"/>
</dbReference>
<organism evidence="2 3">
    <name type="scientific">Tagetes erecta</name>
    <name type="common">African marigold</name>
    <dbReference type="NCBI Taxonomy" id="13708"/>
    <lineage>
        <taxon>Eukaryota</taxon>
        <taxon>Viridiplantae</taxon>
        <taxon>Streptophyta</taxon>
        <taxon>Embryophyta</taxon>
        <taxon>Tracheophyta</taxon>
        <taxon>Spermatophyta</taxon>
        <taxon>Magnoliopsida</taxon>
        <taxon>eudicotyledons</taxon>
        <taxon>Gunneridae</taxon>
        <taxon>Pentapetalae</taxon>
        <taxon>asterids</taxon>
        <taxon>campanulids</taxon>
        <taxon>Asterales</taxon>
        <taxon>Asteraceae</taxon>
        <taxon>Asteroideae</taxon>
        <taxon>Heliantheae alliance</taxon>
        <taxon>Tageteae</taxon>
        <taxon>Tagetes</taxon>
    </lineage>
</organism>
<evidence type="ECO:0000313" key="3">
    <source>
        <dbReference type="Proteomes" id="UP001229421"/>
    </source>
</evidence>
<accession>A0AAD8LBC4</accession>
<dbReference type="AlphaFoldDB" id="A0AAD8LBC4"/>